<dbReference type="EMBL" id="JAIWYP010000008">
    <property type="protein sequence ID" value="KAH3782759.1"/>
    <property type="molecule type" value="Genomic_DNA"/>
</dbReference>
<name>A0A9D4ENK9_DREPO</name>
<feature type="compositionally biased region" description="Gly residues" evidence="4">
    <location>
        <begin position="846"/>
        <end position="856"/>
    </location>
</feature>
<sequence>MEFRCGGLLFTSKFDSGNLARVEKVSRDEEEEESSGGKYFSELKPDYEFNVWTKPDCAGTEFENGNRSWFYFGIRGWNPGRLIKINIVNMNRQGKLYSQGHSPIVKTVPGRPRWERIRDRPAFETVDGEFILSFTYRFPEFRGATSYFAFCYPWSYTESQDVLQELDKKFQDCKNLTSDSHPDSIYYHRETLCYSLDKLRIDLITISSCHGLLNESEPHFDCNLFPERNTEQRCKKFKGKKVYMLTSRVHPGETPASIVFNGFLEFLLRDNDTRAKALRKNFVFKLIPMLNPDGVSRGHYRTDQRGVNLNRLYLDPSCELHPAIYASKSVLVYHHIMNRVILAEDTVNINLNFPGGFALSSQDSYNLLKKVPPEKLKDKSKGDISESANVNNNSARSLSNGSSVSMTGSDATVRSANEQVSIGYGSKSYTTNRTPRFTPRYHKEHFTPRETETSGRHLQNGDLDIYTLENSSYKQSVLNTSDLQPSKHSGVPRHSITKSDTSKHVGPKVERLNLGDLVESDSDNALKPEKSYVGESIRIISSTSSFASFLPEKERVDSELRLRLSQMTMSDDMRDRLSKGFSVLSENIIDSDDDSDPNTENLGNEGSEDEGENVPVYTGTNAPHLAHESLKDIQPSESGIAFYVDLHGHASKRGCFIYGNYIEHEDTQVENMLFPKCISMNTAHFDFTGCNFTEKNMYTKDKRDGSSKEGSGRVAIYKAIGIIHSYTLECNYNTGRMVNTVPAAYGDEGRATPPPLAGFPPKYTMAHFEEVGRALAIAALDMYDVNPWSRLTLSEHTSLTGLREAVRRYLRGLRGLPRGPRNVNKPLSRTNSISGPPSNQNNNRGRYGGAVGGVGSGNTSDSSIQLRQTVSRQNLSESNIMNQSVVSRYAKRDSANVVRRELGPVRETASRTSIVQARRRAVNQSNQLVSRSAPQTSSSTGLQPVSLTMTTGPPESRQFSAGSAVNQSSHVEEEEKVEQLRSMHTLMALARRSGNQNSRIPLPTGRHFLNLSPTDLPPPRTPITNNLRPPKSATNRRPNQVLDRSLPLESPSTHRTLTPVGQLKSSESRESREVLDLHKASATSLTSNTSSKPSLIEANISANASEPDSQKRRKRYTFIKRRNLNNPVSNMNKASSMVNSRGIGRQGSTADSGSEVDKASKSKRRRRKSSRKNLTLASPSSDEPEVDFSLITGVGVAGNAVTLSPRHSFPGGEGGFPGGGTTGGVIRAARRQLPATPTSRPPFSRNGTGVVNLETYLRSAAGNLRPTSRSAAINPNKLSIFWSEF</sequence>
<evidence type="ECO:0000256" key="4">
    <source>
        <dbReference type="SAM" id="MobiDB-lite"/>
    </source>
</evidence>
<reference evidence="6" key="1">
    <citation type="journal article" date="2019" name="bioRxiv">
        <title>The Genome of the Zebra Mussel, Dreissena polymorpha: A Resource for Invasive Species Research.</title>
        <authorList>
            <person name="McCartney M.A."/>
            <person name="Auch B."/>
            <person name="Kono T."/>
            <person name="Mallez S."/>
            <person name="Zhang Y."/>
            <person name="Obille A."/>
            <person name="Becker A."/>
            <person name="Abrahante J.E."/>
            <person name="Garbe J."/>
            <person name="Badalamenti J.P."/>
            <person name="Herman A."/>
            <person name="Mangelson H."/>
            <person name="Liachko I."/>
            <person name="Sullivan S."/>
            <person name="Sone E.D."/>
            <person name="Koren S."/>
            <person name="Silverstein K.A.T."/>
            <person name="Beckman K.B."/>
            <person name="Gohl D.M."/>
        </authorList>
    </citation>
    <scope>NUCLEOTIDE SEQUENCE</scope>
    <source>
        <strain evidence="6">Duluth1</strain>
        <tissue evidence="6">Whole animal</tissue>
    </source>
</reference>
<feature type="compositionally biased region" description="Basic and acidic residues" evidence="4">
    <location>
        <begin position="500"/>
        <end position="509"/>
    </location>
</feature>
<evidence type="ECO:0000313" key="6">
    <source>
        <dbReference type="EMBL" id="KAH3782759.1"/>
    </source>
</evidence>
<organism evidence="6 7">
    <name type="scientific">Dreissena polymorpha</name>
    <name type="common">Zebra mussel</name>
    <name type="synonym">Mytilus polymorpha</name>
    <dbReference type="NCBI Taxonomy" id="45954"/>
    <lineage>
        <taxon>Eukaryota</taxon>
        <taxon>Metazoa</taxon>
        <taxon>Spiralia</taxon>
        <taxon>Lophotrochozoa</taxon>
        <taxon>Mollusca</taxon>
        <taxon>Bivalvia</taxon>
        <taxon>Autobranchia</taxon>
        <taxon>Heteroconchia</taxon>
        <taxon>Euheterodonta</taxon>
        <taxon>Imparidentia</taxon>
        <taxon>Neoheterodontei</taxon>
        <taxon>Myida</taxon>
        <taxon>Dreissenoidea</taxon>
        <taxon>Dreissenidae</taxon>
        <taxon>Dreissena</taxon>
    </lineage>
</organism>
<evidence type="ECO:0000256" key="3">
    <source>
        <dbReference type="PROSITE-ProRule" id="PRU01379"/>
    </source>
</evidence>
<dbReference type="Proteomes" id="UP000828390">
    <property type="component" value="Unassembled WGS sequence"/>
</dbReference>
<gene>
    <name evidence="6" type="ORF">DPMN_160678</name>
</gene>
<dbReference type="SUPFAM" id="SSF53187">
    <property type="entry name" value="Zn-dependent exopeptidases"/>
    <property type="match status" value="2"/>
</dbReference>
<reference evidence="6" key="2">
    <citation type="submission" date="2020-11" db="EMBL/GenBank/DDBJ databases">
        <authorList>
            <person name="McCartney M.A."/>
            <person name="Auch B."/>
            <person name="Kono T."/>
            <person name="Mallez S."/>
            <person name="Becker A."/>
            <person name="Gohl D.M."/>
            <person name="Silverstein K.A.T."/>
            <person name="Koren S."/>
            <person name="Bechman K.B."/>
            <person name="Herman A."/>
            <person name="Abrahante J.E."/>
            <person name="Garbe J."/>
        </authorList>
    </citation>
    <scope>NUCLEOTIDE SEQUENCE</scope>
    <source>
        <strain evidence="6">Duluth1</strain>
        <tissue evidence="6">Whole animal</tissue>
    </source>
</reference>
<dbReference type="InterPro" id="IPR040626">
    <property type="entry name" value="Pepdidase_M14_N"/>
</dbReference>
<feature type="compositionally biased region" description="Basic and acidic residues" evidence="4">
    <location>
        <begin position="444"/>
        <end position="455"/>
    </location>
</feature>
<feature type="region of interest" description="Disordered" evidence="4">
    <location>
        <begin position="424"/>
        <end position="458"/>
    </location>
</feature>
<feature type="region of interest" description="Disordered" evidence="4">
    <location>
        <begin position="479"/>
        <end position="509"/>
    </location>
</feature>
<feature type="compositionally biased region" description="Polar residues" evidence="4">
    <location>
        <begin position="1022"/>
        <end position="1038"/>
    </location>
</feature>
<feature type="region of interest" description="Disordered" evidence="4">
    <location>
        <begin position="587"/>
        <end position="620"/>
    </location>
</feature>
<evidence type="ECO:0000259" key="5">
    <source>
        <dbReference type="PROSITE" id="PS52035"/>
    </source>
</evidence>
<feature type="region of interest" description="Disordered" evidence="4">
    <location>
        <begin position="993"/>
        <end position="1092"/>
    </location>
</feature>
<keyword evidence="7" id="KW-1185">Reference proteome</keyword>
<dbReference type="Gene3D" id="3.40.630.10">
    <property type="entry name" value="Zn peptidases"/>
    <property type="match status" value="2"/>
</dbReference>
<feature type="region of interest" description="Disordered" evidence="4">
    <location>
        <begin position="816"/>
        <end position="862"/>
    </location>
</feature>
<feature type="compositionally biased region" description="Polar residues" evidence="4">
    <location>
        <begin position="386"/>
        <end position="411"/>
    </location>
</feature>
<dbReference type="InterPro" id="IPR050821">
    <property type="entry name" value="Cytosolic_carboxypeptidase"/>
</dbReference>
<dbReference type="PROSITE" id="PS52035">
    <property type="entry name" value="PEPTIDASE_M14"/>
    <property type="match status" value="1"/>
</dbReference>
<evidence type="ECO:0000313" key="7">
    <source>
        <dbReference type="Proteomes" id="UP000828390"/>
    </source>
</evidence>
<feature type="compositionally biased region" description="Low complexity" evidence="4">
    <location>
        <begin position="1080"/>
        <end position="1091"/>
    </location>
</feature>
<evidence type="ECO:0000256" key="2">
    <source>
        <dbReference type="ARBA" id="ARBA00005988"/>
    </source>
</evidence>
<dbReference type="PANTHER" id="PTHR12756:SF12">
    <property type="entry name" value="CYTOSOLIC CARBOXYPEPTIDASE-LIKE PROTEIN 5"/>
    <property type="match status" value="1"/>
</dbReference>
<feature type="compositionally biased region" description="Basic residues" evidence="4">
    <location>
        <begin position="1161"/>
        <end position="1171"/>
    </location>
</feature>
<dbReference type="Gene3D" id="2.60.40.3120">
    <property type="match status" value="1"/>
</dbReference>
<feature type="compositionally biased region" description="Basic and acidic residues" evidence="4">
    <location>
        <begin position="372"/>
        <end position="384"/>
    </location>
</feature>
<feature type="active site" description="Proton donor/acceptor" evidence="3">
    <location>
        <position position="729"/>
    </location>
</feature>
<feature type="compositionally biased region" description="Polar residues" evidence="4">
    <location>
        <begin position="922"/>
        <end position="969"/>
    </location>
</feature>
<dbReference type="GO" id="GO:0008270">
    <property type="term" value="F:zinc ion binding"/>
    <property type="evidence" value="ECO:0007669"/>
    <property type="project" value="InterPro"/>
</dbReference>
<feature type="compositionally biased region" description="Polar residues" evidence="4">
    <location>
        <begin position="825"/>
        <end position="840"/>
    </location>
</feature>
<proteinExistence type="inferred from homology"/>
<dbReference type="Pfam" id="PF18027">
    <property type="entry name" value="Pepdidase_M14_N"/>
    <property type="match status" value="1"/>
</dbReference>
<feature type="domain" description="Peptidase M14" evidence="5">
    <location>
        <begin position="152"/>
        <end position="783"/>
    </location>
</feature>
<comment type="cofactor">
    <cofactor evidence="1">
        <name>Zn(2+)</name>
        <dbReference type="ChEBI" id="CHEBI:29105"/>
    </cofactor>
</comment>
<feature type="region of interest" description="Disordered" evidence="4">
    <location>
        <begin position="920"/>
        <end position="971"/>
    </location>
</feature>
<feature type="region of interest" description="Disordered" evidence="4">
    <location>
        <begin position="372"/>
        <end position="411"/>
    </location>
</feature>
<evidence type="ECO:0000256" key="1">
    <source>
        <dbReference type="ARBA" id="ARBA00001947"/>
    </source>
</evidence>
<feature type="region of interest" description="Disordered" evidence="4">
    <location>
        <begin position="1118"/>
        <end position="1185"/>
    </location>
</feature>
<dbReference type="GO" id="GO:0004181">
    <property type="term" value="F:metallocarboxypeptidase activity"/>
    <property type="evidence" value="ECO:0007669"/>
    <property type="project" value="InterPro"/>
</dbReference>
<dbReference type="InterPro" id="IPR000834">
    <property type="entry name" value="Peptidase_M14"/>
</dbReference>
<dbReference type="OrthoDB" id="10253041at2759"/>
<dbReference type="PANTHER" id="PTHR12756">
    <property type="entry name" value="CYTOSOLIC CARBOXYPEPTIDASE"/>
    <property type="match status" value="1"/>
</dbReference>
<protein>
    <recommendedName>
        <fullName evidence="5">Peptidase M14 domain-containing protein</fullName>
    </recommendedName>
</protein>
<dbReference type="Pfam" id="PF00246">
    <property type="entry name" value="Peptidase_M14"/>
    <property type="match status" value="1"/>
</dbReference>
<dbReference type="GO" id="GO:0006508">
    <property type="term" value="P:proteolysis"/>
    <property type="evidence" value="ECO:0007669"/>
    <property type="project" value="InterPro"/>
</dbReference>
<comment type="caution">
    <text evidence="6">The sequence shown here is derived from an EMBL/GenBank/DDBJ whole genome shotgun (WGS) entry which is preliminary data.</text>
</comment>
<comment type="similarity">
    <text evidence="2 3">Belongs to the peptidase M14 family.</text>
</comment>
<feature type="compositionally biased region" description="Basic and acidic residues" evidence="4">
    <location>
        <begin position="1066"/>
        <end position="1079"/>
    </location>
</feature>
<feature type="compositionally biased region" description="Polar residues" evidence="4">
    <location>
        <begin position="1124"/>
        <end position="1139"/>
    </location>
</feature>
<accession>A0A9D4ENK9</accession>